<dbReference type="Proteomes" id="UP000189818">
    <property type="component" value="Unassembled WGS sequence"/>
</dbReference>
<dbReference type="RefSeq" id="WP_079646493.1">
    <property type="nucleotide sequence ID" value="NZ_FUYM01000001.1"/>
</dbReference>
<sequence length="360" mass="40617">MVEIVHPPALPLPLTPEQVDAGWLTRALGQTMPGAVVAAADIVDIVWGTSTKIRVRVDGHDGQGAALPATLIVKGGFEEHSPRMAAMYSNEARFYADIQPYVPMPSPRCWFSGSDPASHQSIVIMEDLRRDGLIFCDPLQPQDFERIARRLEVMAGYHAATWQSPRFEPGGSWSDIHSRFESWGLDYMRRYLVADVWAHYMASPRGAATSRRFHDRGWMERALLQIGEIQHAQPRCLIHGDTHLGNLYVAEDGTPGFFDAQVARTAWHHEVSYHIVCAADLADRAEWERPLLDRYLRAMAAHGVELDAEAAWLDYRRSIAWGLFIFLTNEVRFQTESVNTAYAARFSQAALDHELRELLP</sequence>
<dbReference type="InterPro" id="IPR011009">
    <property type="entry name" value="Kinase-like_dom_sf"/>
</dbReference>
<dbReference type="SUPFAM" id="SSF56112">
    <property type="entry name" value="Protein kinase-like (PK-like)"/>
    <property type="match status" value="1"/>
</dbReference>
<keyword evidence="2" id="KW-1185">Reference proteome</keyword>
<organism evidence="1 2">
    <name type="scientific">Rhizorhabdus histidinilytica</name>
    <dbReference type="NCBI Taxonomy" id="439228"/>
    <lineage>
        <taxon>Bacteria</taxon>
        <taxon>Pseudomonadati</taxon>
        <taxon>Pseudomonadota</taxon>
        <taxon>Alphaproteobacteria</taxon>
        <taxon>Sphingomonadales</taxon>
        <taxon>Sphingomonadaceae</taxon>
        <taxon>Rhizorhabdus</taxon>
    </lineage>
</organism>
<proteinExistence type="predicted"/>
<accession>A0A1T5A458</accession>
<dbReference type="STRING" id="439228.SAMN06295920_101567"/>
<gene>
    <name evidence="1" type="ORF">SAMN06295920_101567</name>
</gene>
<dbReference type="OrthoDB" id="3806873at2"/>
<name>A0A1T5A458_9SPHN</name>
<protein>
    <submittedName>
        <fullName evidence="1">Ecdysteroid kinase</fullName>
    </submittedName>
</protein>
<dbReference type="InterPro" id="IPR004119">
    <property type="entry name" value="EcKL"/>
</dbReference>
<evidence type="ECO:0000313" key="2">
    <source>
        <dbReference type="Proteomes" id="UP000189818"/>
    </source>
</evidence>
<keyword evidence="1" id="KW-0808">Transferase</keyword>
<keyword evidence="1" id="KW-0418">Kinase</keyword>
<reference evidence="2" key="1">
    <citation type="submission" date="2017-02" db="EMBL/GenBank/DDBJ databases">
        <authorList>
            <person name="Varghese N."/>
            <person name="Submissions S."/>
        </authorList>
    </citation>
    <scope>NUCLEOTIDE SEQUENCE [LARGE SCALE GENOMIC DNA]</scope>
    <source>
        <strain evidence="2">UM2</strain>
    </source>
</reference>
<dbReference type="AlphaFoldDB" id="A0A1T5A458"/>
<dbReference type="Pfam" id="PF02958">
    <property type="entry name" value="EcKL"/>
    <property type="match status" value="1"/>
</dbReference>
<dbReference type="Gene3D" id="3.90.1200.10">
    <property type="match status" value="1"/>
</dbReference>
<dbReference type="EMBL" id="FUYM01000001">
    <property type="protein sequence ID" value="SKB29764.1"/>
    <property type="molecule type" value="Genomic_DNA"/>
</dbReference>
<dbReference type="GO" id="GO:0016301">
    <property type="term" value="F:kinase activity"/>
    <property type="evidence" value="ECO:0007669"/>
    <property type="project" value="UniProtKB-KW"/>
</dbReference>
<evidence type="ECO:0000313" key="1">
    <source>
        <dbReference type="EMBL" id="SKB29764.1"/>
    </source>
</evidence>